<evidence type="ECO:0000313" key="3">
    <source>
        <dbReference type="Proteomes" id="UP001190700"/>
    </source>
</evidence>
<dbReference type="EMBL" id="LGRX02019253">
    <property type="protein sequence ID" value="KAK3258809.1"/>
    <property type="molecule type" value="Genomic_DNA"/>
</dbReference>
<dbReference type="AlphaFoldDB" id="A0AAE0FFU6"/>
<evidence type="ECO:0008006" key="4">
    <source>
        <dbReference type="Google" id="ProtNLM"/>
    </source>
</evidence>
<proteinExistence type="predicted"/>
<reference evidence="2 3" key="1">
    <citation type="journal article" date="2015" name="Genome Biol. Evol.">
        <title>Comparative Genomics of a Bacterivorous Green Alga Reveals Evolutionary Causalities and Consequences of Phago-Mixotrophic Mode of Nutrition.</title>
        <authorList>
            <person name="Burns J.A."/>
            <person name="Paasch A."/>
            <person name="Narechania A."/>
            <person name="Kim E."/>
        </authorList>
    </citation>
    <scope>NUCLEOTIDE SEQUENCE [LARGE SCALE GENOMIC DNA]</scope>
    <source>
        <strain evidence="2 3">PLY_AMNH</strain>
    </source>
</reference>
<gene>
    <name evidence="2" type="ORF">CYMTET_32162</name>
</gene>
<feature type="compositionally biased region" description="Polar residues" evidence="1">
    <location>
        <begin position="235"/>
        <end position="245"/>
    </location>
</feature>
<sequence>MADFAGVCSKIDGMPPLWPRAPRWPFDKTLRSALVASLPVPAQMVEMLLGAHESQRQMDTCYRHLMYLLAQYQDPSPVTGQLVEHPPSRWVDILCTPSGWDGTPMIGFQFDAPISAPEFISEYQSRMKLADSYTLPDLPVPKTCDVCGTHCRSECLCGEVFCSRSCMRQVWGRHREICETVHENGQFAAMLTQMEMKGVLTGAEMAAAMGGESSATPRPTSAQAGKRGKGKHTQSARPSESQGMGSDSGADGGLRECSSCRARLPQEEFSAKQWKVGARRRCKPCVEHNY</sequence>
<name>A0AAE0FFU6_9CHLO</name>
<evidence type="ECO:0000313" key="2">
    <source>
        <dbReference type="EMBL" id="KAK3258809.1"/>
    </source>
</evidence>
<protein>
    <recommendedName>
        <fullName evidence="4">MYND-type domain-containing protein</fullName>
    </recommendedName>
</protein>
<comment type="caution">
    <text evidence="2">The sequence shown here is derived from an EMBL/GenBank/DDBJ whole genome shotgun (WGS) entry which is preliminary data.</text>
</comment>
<keyword evidence="3" id="KW-1185">Reference proteome</keyword>
<feature type="region of interest" description="Disordered" evidence="1">
    <location>
        <begin position="208"/>
        <end position="254"/>
    </location>
</feature>
<accession>A0AAE0FFU6</accession>
<dbReference type="Proteomes" id="UP001190700">
    <property type="component" value="Unassembled WGS sequence"/>
</dbReference>
<organism evidence="2 3">
    <name type="scientific">Cymbomonas tetramitiformis</name>
    <dbReference type="NCBI Taxonomy" id="36881"/>
    <lineage>
        <taxon>Eukaryota</taxon>
        <taxon>Viridiplantae</taxon>
        <taxon>Chlorophyta</taxon>
        <taxon>Pyramimonadophyceae</taxon>
        <taxon>Pyramimonadales</taxon>
        <taxon>Pyramimonadaceae</taxon>
        <taxon>Cymbomonas</taxon>
    </lineage>
</organism>
<evidence type="ECO:0000256" key="1">
    <source>
        <dbReference type="SAM" id="MobiDB-lite"/>
    </source>
</evidence>